<dbReference type="EMBL" id="PGFF01000001">
    <property type="protein sequence ID" value="PJJ73261.1"/>
    <property type="molecule type" value="Genomic_DNA"/>
</dbReference>
<reference evidence="1 2" key="1">
    <citation type="submission" date="2017-11" db="EMBL/GenBank/DDBJ databases">
        <title>Genomic Encyclopedia of Archaeal and Bacterial Type Strains, Phase II (KMG-II): From Individual Species to Whole Genera.</title>
        <authorList>
            <person name="Goeker M."/>
        </authorList>
    </citation>
    <scope>NUCLEOTIDE SEQUENCE [LARGE SCALE GENOMIC DNA]</scope>
    <source>
        <strain evidence="1 2">DSM 27393</strain>
    </source>
</reference>
<dbReference type="Proteomes" id="UP000228758">
    <property type="component" value="Unassembled WGS sequence"/>
</dbReference>
<dbReference type="RefSeq" id="WP_157802343.1">
    <property type="nucleotide sequence ID" value="NZ_PGFF01000001.1"/>
</dbReference>
<comment type="caution">
    <text evidence="1">The sequence shown here is derived from an EMBL/GenBank/DDBJ whole genome shotgun (WGS) entry which is preliminary data.</text>
</comment>
<name>A0A2M9CMZ0_9MICO</name>
<dbReference type="OrthoDB" id="5075114at2"/>
<gene>
    <name evidence="1" type="ORF">CLV46_2847</name>
</gene>
<evidence type="ECO:0000313" key="2">
    <source>
        <dbReference type="Proteomes" id="UP000228758"/>
    </source>
</evidence>
<protein>
    <submittedName>
        <fullName evidence="1">Uncharacterized protein</fullName>
    </submittedName>
</protein>
<sequence length="212" mass="22910">MDMTEYGYRLIADPATWVPVPREFPFGEWVDADAWLADVPSRLAAGVTDAGEIAEWYRRTASAVLDVPAPHAGVQETFWYLPLDRLETTLAHLSVVPRAVIGEATLEDIATTGAETVMAPRIERIPSRVFGEAVRALETLPARIDDADGGTGVGILGVARLAAESHGAIFLIEVIDPSLDRIALMLDDLLGLLDSIRIGTIDELERDPASPV</sequence>
<evidence type="ECO:0000313" key="1">
    <source>
        <dbReference type="EMBL" id="PJJ73261.1"/>
    </source>
</evidence>
<organism evidence="1 2">
    <name type="scientific">Diaminobutyricimonas aerilata</name>
    <dbReference type="NCBI Taxonomy" id="1162967"/>
    <lineage>
        <taxon>Bacteria</taxon>
        <taxon>Bacillati</taxon>
        <taxon>Actinomycetota</taxon>
        <taxon>Actinomycetes</taxon>
        <taxon>Micrococcales</taxon>
        <taxon>Microbacteriaceae</taxon>
        <taxon>Diaminobutyricimonas</taxon>
    </lineage>
</organism>
<accession>A0A2M9CMZ0</accession>
<proteinExistence type="predicted"/>
<dbReference type="AlphaFoldDB" id="A0A2M9CMZ0"/>
<keyword evidence="2" id="KW-1185">Reference proteome</keyword>